<gene>
    <name evidence="1" type="ORF">MSG28_007985</name>
</gene>
<organism evidence="1 2">
    <name type="scientific">Choristoneura fumiferana</name>
    <name type="common">Spruce budworm moth</name>
    <name type="synonym">Archips fumiferana</name>
    <dbReference type="NCBI Taxonomy" id="7141"/>
    <lineage>
        <taxon>Eukaryota</taxon>
        <taxon>Metazoa</taxon>
        <taxon>Ecdysozoa</taxon>
        <taxon>Arthropoda</taxon>
        <taxon>Hexapoda</taxon>
        <taxon>Insecta</taxon>
        <taxon>Pterygota</taxon>
        <taxon>Neoptera</taxon>
        <taxon>Endopterygota</taxon>
        <taxon>Lepidoptera</taxon>
        <taxon>Glossata</taxon>
        <taxon>Ditrysia</taxon>
        <taxon>Tortricoidea</taxon>
        <taxon>Tortricidae</taxon>
        <taxon>Tortricinae</taxon>
        <taxon>Choristoneura</taxon>
    </lineage>
</organism>
<dbReference type="Proteomes" id="UP001064048">
    <property type="component" value="Chromosome 13"/>
</dbReference>
<reference evidence="1 2" key="1">
    <citation type="journal article" date="2022" name="Genome Biol. Evol.">
        <title>The Spruce Budworm Genome: Reconstructing the Evolutionary History of Antifreeze Proteins.</title>
        <authorList>
            <person name="Beliveau C."/>
            <person name="Gagne P."/>
            <person name="Picq S."/>
            <person name="Vernygora O."/>
            <person name="Keeling C.I."/>
            <person name="Pinkney K."/>
            <person name="Doucet D."/>
            <person name="Wen F."/>
            <person name="Johnston J.S."/>
            <person name="Maaroufi H."/>
            <person name="Boyle B."/>
            <person name="Laroche J."/>
            <person name="Dewar K."/>
            <person name="Juretic N."/>
            <person name="Blackburn G."/>
            <person name="Nisole A."/>
            <person name="Brunet B."/>
            <person name="Brandao M."/>
            <person name="Lumley L."/>
            <person name="Duan J."/>
            <person name="Quan G."/>
            <person name="Lucarotti C.J."/>
            <person name="Roe A.D."/>
            <person name="Sperling F.A.H."/>
            <person name="Levesque R.C."/>
            <person name="Cusson M."/>
        </authorList>
    </citation>
    <scope>NUCLEOTIDE SEQUENCE [LARGE SCALE GENOMIC DNA]</scope>
    <source>
        <strain evidence="1">Glfc:IPQL:Cfum</strain>
    </source>
</reference>
<proteinExistence type="predicted"/>
<sequence>MFVLLLVLAVGAVSATTPGKPPPVPATSKSCPDPNAIRNKCASAETCRPTCEVPNAKVCPRICVIDGCECKPGYILSARGGKCVQIEECPQTNATCNGDPNAVIKANPFPCPSTCASPNALPVCTKLGPTVGCECKPGYIKSDDSGKCILPTECPVDSTLGTSLKVGPEVGDLWDVRKVAVGVVACVKLSVWSNITLAEWPMKQFR</sequence>
<accession>A0ACC0J9G2</accession>
<protein>
    <submittedName>
        <fullName evidence="1">Uncharacterized protein</fullName>
    </submittedName>
</protein>
<dbReference type="EMBL" id="CM046113">
    <property type="protein sequence ID" value="KAI8420772.1"/>
    <property type="molecule type" value="Genomic_DNA"/>
</dbReference>
<comment type="caution">
    <text evidence="1">The sequence shown here is derived from an EMBL/GenBank/DDBJ whole genome shotgun (WGS) entry which is preliminary data.</text>
</comment>
<name>A0ACC0J9G2_CHOFU</name>
<evidence type="ECO:0000313" key="2">
    <source>
        <dbReference type="Proteomes" id="UP001064048"/>
    </source>
</evidence>
<evidence type="ECO:0000313" key="1">
    <source>
        <dbReference type="EMBL" id="KAI8420772.1"/>
    </source>
</evidence>
<keyword evidence="2" id="KW-1185">Reference proteome</keyword>